<name>A0AAV9MJN3_9SOLN</name>
<dbReference type="EC" id="1.1.1.219" evidence="8"/>
<evidence type="ECO:0000256" key="8">
    <source>
        <dbReference type="ARBA" id="ARBA00039057"/>
    </source>
</evidence>
<dbReference type="InterPro" id="IPR050425">
    <property type="entry name" value="NAD(P)_dehydrat-like"/>
</dbReference>
<dbReference type="SUPFAM" id="SSF51735">
    <property type="entry name" value="NAD(P)-binding Rossmann-fold domains"/>
    <property type="match status" value="1"/>
</dbReference>
<dbReference type="GO" id="GO:0009813">
    <property type="term" value="P:flavonoid biosynthetic process"/>
    <property type="evidence" value="ECO:0007669"/>
    <property type="project" value="UniProtKB-KW"/>
</dbReference>
<proteinExistence type="inferred from homology"/>
<gene>
    <name evidence="15" type="ORF">R3W88_001901</name>
</gene>
<comment type="similarity">
    <text evidence="5">Belongs to the NAD(P)-dependent epimerase/dehydratase family. Dihydroflavonol-4-reductase subfamily.</text>
</comment>
<evidence type="ECO:0000256" key="2">
    <source>
        <dbReference type="ARBA" id="ARBA00022857"/>
    </source>
</evidence>
<comment type="function">
    <text evidence="6">Bifunctional enzyme involved in flavonoid metabolism.</text>
</comment>
<dbReference type="Gene3D" id="3.40.50.720">
    <property type="entry name" value="NAD(P)-binding Rossmann-like Domain"/>
    <property type="match status" value="1"/>
</dbReference>
<dbReference type="EC" id="1.1.1.234" evidence="7"/>
<keyword evidence="3" id="KW-0560">Oxidoreductase</keyword>
<evidence type="ECO:0000313" key="15">
    <source>
        <dbReference type="EMBL" id="KAK4738204.1"/>
    </source>
</evidence>
<comment type="caution">
    <text evidence="15">The sequence shown here is derived from an EMBL/GenBank/DDBJ whole genome shotgun (WGS) entry which is preliminary data.</text>
</comment>
<evidence type="ECO:0000256" key="3">
    <source>
        <dbReference type="ARBA" id="ARBA00023002"/>
    </source>
</evidence>
<keyword evidence="4" id="KW-0284">Flavonoid biosynthesis</keyword>
<dbReference type="AlphaFoldDB" id="A0AAV9MJN3"/>
<accession>A0AAV9MJN3</accession>
<evidence type="ECO:0000256" key="7">
    <source>
        <dbReference type="ARBA" id="ARBA00039055"/>
    </source>
</evidence>
<keyword evidence="2" id="KW-0521">NADP</keyword>
<evidence type="ECO:0000256" key="1">
    <source>
        <dbReference type="ARBA" id="ARBA00004935"/>
    </source>
</evidence>
<dbReference type="FunFam" id="3.40.50.720:FF:000085">
    <property type="entry name" value="Dihydroflavonol reductase"/>
    <property type="match status" value="1"/>
</dbReference>
<evidence type="ECO:0000256" key="10">
    <source>
        <dbReference type="ARBA" id="ARBA00042087"/>
    </source>
</evidence>
<keyword evidence="16" id="KW-1185">Reference proteome</keyword>
<comment type="catalytic activity">
    <reaction evidence="13">
        <text>a (2R,3S,4S)-leucoanthocyanidin + NADP(+) = a (2R,3R)-dihydroflavonol + NADPH + H(+)</text>
        <dbReference type="Rhea" id="RHEA:54444"/>
        <dbReference type="ChEBI" id="CHEBI:15378"/>
        <dbReference type="ChEBI" id="CHEBI:57783"/>
        <dbReference type="ChEBI" id="CHEBI:58349"/>
        <dbReference type="ChEBI" id="CHEBI:138176"/>
        <dbReference type="ChEBI" id="CHEBI:138188"/>
        <dbReference type="EC" id="1.1.1.219"/>
    </reaction>
</comment>
<dbReference type="GO" id="GO:0047890">
    <property type="term" value="F:flavanone 4-reductase activity"/>
    <property type="evidence" value="ECO:0007669"/>
    <property type="project" value="UniProtKB-EC"/>
</dbReference>
<reference evidence="15 16" key="1">
    <citation type="submission" date="2023-10" db="EMBL/GenBank/DDBJ databases">
        <title>Genome-Wide Identification Analysis in wild type Solanum Pinnatisectum Reveals Some Genes Defensing Phytophthora Infestans.</title>
        <authorList>
            <person name="Sun C."/>
        </authorList>
    </citation>
    <scope>NUCLEOTIDE SEQUENCE [LARGE SCALE GENOMIC DNA]</scope>
    <source>
        <strain evidence="15">LQN</strain>
        <tissue evidence="15">Leaf</tissue>
    </source>
</reference>
<dbReference type="InterPro" id="IPR001509">
    <property type="entry name" value="Epimerase_deHydtase"/>
</dbReference>
<evidence type="ECO:0000256" key="5">
    <source>
        <dbReference type="ARBA" id="ARBA00023445"/>
    </source>
</evidence>
<evidence type="ECO:0000313" key="16">
    <source>
        <dbReference type="Proteomes" id="UP001311915"/>
    </source>
</evidence>
<protein>
    <recommendedName>
        <fullName evidence="9">Dihydroflavonol 4-reductase</fullName>
        <ecNumber evidence="8">1.1.1.219</ecNumber>
        <ecNumber evidence="7">1.1.1.234</ecNumber>
    </recommendedName>
    <alternativeName>
        <fullName evidence="11">Dihydrokaempferol 4-reductase</fullName>
    </alternativeName>
    <alternativeName>
        <fullName evidence="10">Flavanone 4-reductase</fullName>
    </alternativeName>
</protein>
<dbReference type="Proteomes" id="UP001311915">
    <property type="component" value="Unassembled WGS sequence"/>
</dbReference>
<comment type="catalytic activity">
    <reaction evidence="12">
        <text>(2S)-flavan-4-ol + NADP(+) = (2S)-flavanone + NADPH + H(+)</text>
        <dbReference type="Rhea" id="RHEA:11228"/>
        <dbReference type="ChEBI" id="CHEBI:15378"/>
        <dbReference type="ChEBI" id="CHEBI:15605"/>
        <dbReference type="ChEBI" id="CHEBI:15606"/>
        <dbReference type="ChEBI" id="CHEBI:57783"/>
        <dbReference type="ChEBI" id="CHEBI:58349"/>
        <dbReference type="EC" id="1.1.1.234"/>
    </reaction>
</comment>
<dbReference type="InterPro" id="IPR036291">
    <property type="entry name" value="NAD(P)-bd_dom_sf"/>
</dbReference>
<organism evidence="15 16">
    <name type="scientific">Solanum pinnatisectum</name>
    <name type="common">tansyleaf nightshade</name>
    <dbReference type="NCBI Taxonomy" id="50273"/>
    <lineage>
        <taxon>Eukaryota</taxon>
        <taxon>Viridiplantae</taxon>
        <taxon>Streptophyta</taxon>
        <taxon>Embryophyta</taxon>
        <taxon>Tracheophyta</taxon>
        <taxon>Spermatophyta</taxon>
        <taxon>Magnoliopsida</taxon>
        <taxon>eudicotyledons</taxon>
        <taxon>Gunneridae</taxon>
        <taxon>Pentapetalae</taxon>
        <taxon>asterids</taxon>
        <taxon>lamiids</taxon>
        <taxon>Solanales</taxon>
        <taxon>Solanaceae</taxon>
        <taxon>Solanoideae</taxon>
        <taxon>Solaneae</taxon>
        <taxon>Solanum</taxon>
    </lineage>
</organism>
<evidence type="ECO:0000256" key="4">
    <source>
        <dbReference type="ARBA" id="ARBA00023241"/>
    </source>
</evidence>
<sequence>MCIGGGKVVCVTGGSGFIASWLIKMLLQHGYTVNATLRNINQFYTLHLSLLLLFFKTYDKSKVSHLLGLDGANERLHLFEAELLEEQSFDAAIDGCEGVFHTASPLSFTAKSKEELVEPAVEGTLNVLRSCAKSPYVRRVVITSSTASMICNQNRYIPGAVADETWYSDPEFCEKRKNGIDLITLHPVLVIGPFLQPTLNFSSEAIFEENGLPLAPTFQISGERAKTIGVKFTRLELSVKDTVESLIHKNFLKILPQN</sequence>
<evidence type="ECO:0000256" key="6">
    <source>
        <dbReference type="ARBA" id="ARBA00037100"/>
    </source>
</evidence>
<evidence type="ECO:0000256" key="13">
    <source>
        <dbReference type="ARBA" id="ARBA00049132"/>
    </source>
</evidence>
<evidence type="ECO:0000256" key="9">
    <source>
        <dbReference type="ARBA" id="ARBA00039963"/>
    </source>
</evidence>
<dbReference type="Pfam" id="PF01370">
    <property type="entry name" value="Epimerase"/>
    <property type="match status" value="1"/>
</dbReference>
<evidence type="ECO:0000256" key="12">
    <source>
        <dbReference type="ARBA" id="ARBA00048870"/>
    </source>
</evidence>
<dbReference type="EMBL" id="JAWPEI010000001">
    <property type="protein sequence ID" value="KAK4738204.1"/>
    <property type="molecule type" value="Genomic_DNA"/>
</dbReference>
<evidence type="ECO:0000256" key="11">
    <source>
        <dbReference type="ARBA" id="ARBA00042831"/>
    </source>
</evidence>
<dbReference type="PANTHER" id="PTHR10366">
    <property type="entry name" value="NAD DEPENDENT EPIMERASE/DEHYDRATASE"/>
    <property type="match status" value="1"/>
</dbReference>
<feature type="domain" description="NAD-dependent epimerase/dehydratase" evidence="14">
    <location>
        <begin position="9"/>
        <end position="149"/>
    </location>
</feature>
<dbReference type="GO" id="GO:0045552">
    <property type="term" value="F:dihydroflavanol 4-reductase activity"/>
    <property type="evidence" value="ECO:0007669"/>
    <property type="project" value="UniProtKB-EC"/>
</dbReference>
<dbReference type="PANTHER" id="PTHR10366:SF806">
    <property type="entry name" value="CINNAMOYL-COA REDUCTASE 1-LIKE"/>
    <property type="match status" value="1"/>
</dbReference>
<comment type="pathway">
    <text evidence="1">Pigment biosynthesis; anthocyanin biosynthesis.</text>
</comment>
<evidence type="ECO:0000259" key="14">
    <source>
        <dbReference type="Pfam" id="PF01370"/>
    </source>
</evidence>